<feature type="region of interest" description="Disordered" evidence="7">
    <location>
        <begin position="1"/>
        <end position="26"/>
    </location>
</feature>
<keyword evidence="4 5" id="KW-0472">Membrane</keyword>
<proteinExistence type="inferred from homology"/>
<evidence type="ECO:0000256" key="3">
    <source>
        <dbReference type="ARBA" id="ARBA00022737"/>
    </source>
</evidence>
<keyword evidence="9" id="KW-1185">Reference proteome</keyword>
<dbReference type="Pfam" id="PF00153">
    <property type="entry name" value="Mito_carr"/>
    <property type="match status" value="1"/>
</dbReference>
<keyword evidence="2 5" id="KW-0812">Transmembrane</keyword>
<protein>
    <submittedName>
        <fullName evidence="8">ADP,ATP carrier protein</fullName>
    </submittedName>
</protein>
<accession>A0AAW2ZGX9</accession>
<evidence type="ECO:0000313" key="8">
    <source>
        <dbReference type="EMBL" id="KAL0487897.1"/>
    </source>
</evidence>
<dbReference type="Gene3D" id="1.50.40.10">
    <property type="entry name" value="Mitochondrial carrier domain"/>
    <property type="match status" value="1"/>
</dbReference>
<dbReference type="Proteomes" id="UP001431209">
    <property type="component" value="Unassembled WGS sequence"/>
</dbReference>
<keyword evidence="3" id="KW-0677">Repeat</keyword>
<reference evidence="8 9" key="1">
    <citation type="submission" date="2024-03" db="EMBL/GenBank/DDBJ databases">
        <title>The Acrasis kona genome and developmental transcriptomes reveal deep origins of eukaryotic multicellular pathways.</title>
        <authorList>
            <person name="Sheikh S."/>
            <person name="Fu C.-J."/>
            <person name="Brown M.W."/>
            <person name="Baldauf S.L."/>
        </authorList>
    </citation>
    <scope>NUCLEOTIDE SEQUENCE [LARGE SCALE GENOMIC DNA]</scope>
    <source>
        <strain evidence="8 9">ATCC MYA-3509</strain>
    </source>
</reference>
<evidence type="ECO:0000256" key="4">
    <source>
        <dbReference type="ARBA" id="ARBA00023136"/>
    </source>
</evidence>
<dbReference type="GO" id="GO:0016020">
    <property type="term" value="C:membrane"/>
    <property type="evidence" value="ECO:0007669"/>
    <property type="project" value="UniProtKB-SubCell"/>
</dbReference>
<comment type="subcellular location">
    <subcellularLocation>
        <location evidence="1">Membrane</location>
        <topology evidence="1">Multi-pass membrane protein</topology>
    </subcellularLocation>
</comment>
<dbReference type="InterPro" id="IPR018108">
    <property type="entry name" value="MCP_transmembrane"/>
</dbReference>
<organism evidence="8 9">
    <name type="scientific">Acrasis kona</name>
    <dbReference type="NCBI Taxonomy" id="1008807"/>
    <lineage>
        <taxon>Eukaryota</taxon>
        <taxon>Discoba</taxon>
        <taxon>Heterolobosea</taxon>
        <taxon>Tetramitia</taxon>
        <taxon>Eutetramitia</taxon>
        <taxon>Acrasidae</taxon>
        <taxon>Acrasis</taxon>
    </lineage>
</organism>
<feature type="compositionally biased region" description="Basic and acidic residues" evidence="7">
    <location>
        <begin position="1"/>
        <end position="18"/>
    </location>
</feature>
<comment type="caution">
    <text evidence="8">The sequence shown here is derived from an EMBL/GenBank/DDBJ whole genome shotgun (WGS) entry which is preliminary data.</text>
</comment>
<feature type="repeat" description="Solcar" evidence="5">
    <location>
        <begin position="74"/>
        <end position="164"/>
    </location>
</feature>
<dbReference type="AlphaFoldDB" id="A0AAW2ZGX9"/>
<dbReference type="InterPro" id="IPR023395">
    <property type="entry name" value="MCP_dom_sf"/>
</dbReference>
<name>A0AAW2ZGX9_9EUKA</name>
<evidence type="ECO:0000256" key="1">
    <source>
        <dbReference type="ARBA" id="ARBA00004141"/>
    </source>
</evidence>
<dbReference type="EMBL" id="JAOPGA020001381">
    <property type="protein sequence ID" value="KAL0487897.1"/>
    <property type="molecule type" value="Genomic_DNA"/>
</dbReference>
<feature type="repeat" description="Solcar" evidence="5">
    <location>
        <begin position="319"/>
        <end position="383"/>
    </location>
</feature>
<evidence type="ECO:0000256" key="6">
    <source>
        <dbReference type="RuleBase" id="RU000488"/>
    </source>
</evidence>
<gene>
    <name evidence="8" type="ORF">AKO1_015203</name>
</gene>
<evidence type="ECO:0000313" key="9">
    <source>
        <dbReference type="Proteomes" id="UP001431209"/>
    </source>
</evidence>
<sequence length="383" mass="42690">MYSSRTDEARHQVSDAAHRVSNATHDAAQRAQASIQRGADRVTSKAQHAYAEGKDKAEYLYGRLRAVQPFSDFDEDAIKYGTTLLAATMTPVFYRPFRNLQILQQLDTHGPNQEPTYNGYVEGFKKIAREEGLLSLFKGGLGQAYYEVARFSSRYLASGILSKYIPASSLKDDYVPFIGLVVEIFADTIGYPICTACTRLVAQNGRQPKYDGVVDALEKISGEDDARLSTTVNSNPFKPVWYAGLVPHLVGITTFTFTEVLFKLVFDKLVGTTSAVILESNHLRIDQVPKVTLNFDRPNESFLQFSNPIRFGRDSNDKPDWLLAIRSPLAFAVSYLATYPFSTVSRRMQAGDRSIKGLDFVQAIQRISETEGPAALWKGLLLN</sequence>
<dbReference type="PANTHER" id="PTHR24089">
    <property type="entry name" value="SOLUTE CARRIER FAMILY 25"/>
    <property type="match status" value="1"/>
</dbReference>
<evidence type="ECO:0000256" key="2">
    <source>
        <dbReference type="ARBA" id="ARBA00022692"/>
    </source>
</evidence>
<evidence type="ECO:0000256" key="5">
    <source>
        <dbReference type="PROSITE-ProRule" id="PRU00282"/>
    </source>
</evidence>
<dbReference type="PROSITE" id="PS50920">
    <property type="entry name" value="SOLCAR"/>
    <property type="match status" value="2"/>
</dbReference>
<comment type="similarity">
    <text evidence="6">Belongs to the mitochondrial carrier (TC 2.A.29) family.</text>
</comment>
<dbReference type="SUPFAM" id="SSF103506">
    <property type="entry name" value="Mitochondrial carrier"/>
    <property type="match status" value="1"/>
</dbReference>
<keyword evidence="6" id="KW-0813">Transport</keyword>
<evidence type="ECO:0000256" key="7">
    <source>
        <dbReference type="SAM" id="MobiDB-lite"/>
    </source>
</evidence>